<dbReference type="Pfam" id="PF04321">
    <property type="entry name" value="RmlD_sub_bind"/>
    <property type="match status" value="1"/>
</dbReference>
<dbReference type="InterPro" id="IPR036291">
    <property type="entry name" value="NAD(P)-bd_dom_sf"/>
</dbReference>
<proteinExistence type="predicted"/>
<dbReference type="GO" id="GO:0004029">
    <property type="term" value="F:aldehyde dehydrogenase (NAD+) activity"/>
    <property type="evidence" value="ECO:0007669"/>
    <property type="project" value="TreeGrafter"/>
</dbReference>
<comment type="caution">
    <text evidence="2">The sequence shown here is derived from an EMBL/GenBank/DDBJ whole genome shotgun (WGS) entry which is preliminary data.</text>
</comment>
<dbReference type="PANTHER" id="PTHR48079:SF6">
    <property type="entry name" value="NAD(P)-BINDING DOMAIN-CONTAINING PROTEIN-RELATED"/>
    <property type="match status" value="1"/>
</dbReference>
<accession>A0A3E1K790</accession>
<dbReference type="InterPro" id="IPR029903">
    <property type="entry name" value="RmlD-like-bd"/>
</dbReference>
<evidence type="ECO:0000313" key="3">
    <source>
        <dbReference type="Proteomes" id="UP000260351"/>
    </source>
</evidence>
<evidence type="ECO:0000313" key="2">
    <source>
        <dbReference type="EMBL" id="RFF29900.1"/>
    </source>
</evidence>
<dbReference type="PANTHER" id="PTHR48079">
    <property type="entry name" value="PROTEIN YEEZ"/>
    <property type="match status" value="1"/>
</dbReference>
<keyword evidence="3" id="KW-1185">Reference proteome</keyword>
<dbReference type="CDD" id="cd05266">
    <property type="entry name" value="SDR_a4"/>
    <property type="match status" value="1"/>
</dbReference>
<dbReference type="RefSeq" id="WP_116651134.1">
    <property type="nucleotide sequence ID" value="NZ_QUZK01000041.1"/>
</dbReference>
<dbReference type="AlphaFoldDB" id="A0A3E1K790"/>
<dbReference type="InterPro" id="IPR051783">
    <property type="entry name" value="NAD(P)-dependent_oxidoreduct"/>
</dbReference>
<organism evidence="2 3">
    <name type="scientific">Wenzhouxiangella sediminis</name>
    <dbReference type="NCBI Taxonomy" id="1792836"/>
    <lineage>
        <taxon>Bacteria</taxon>
        <taxon>Pseudomonadati</taxon>
        <taxon>Pseudomonadota</taxon>
        <taxon>Gammaproteobacteria</taxon>
        <taxon>Chromatiales</taxon>
        <taxon>Wenzhouxiangellaceae</taxon>
        <taxon>Wenzhouxiangella</taxon>
    </lineage>
</organism>
<dbReference type="Proteomes" id="UP000260351">
    <property type="component" value="Unassembled WGS sequence"/>
</dbReference>
<dbReference type="OrthoDB" id="9808276at2"/>
<name>A0A3E1K790_9GAMM</name>
<protein>
    <submittedName>
        <fullName evidence="2">SDR family oxidoreductase</fullName>
    </submittedName>
</protein>
<reference evidence="2 3" key="1">
    <citation type="submission" date="2018-08" db="EMBL/GenBank/DDBJ databases">
        <title>Wenzhouxiangella salilacus sp. nov., a novel bacterium isolated from a saline lake in Xinjiang Province, China.</title>
        <authorList>
            <person name="Han S."/>
        </authorList>
    </citation>
    <scope>NUCLEOTIDE SEQUENCE [LARGE SCALE GENOMIC DNA]</scope>
    <source>
        <strain evidence="2 3">XDB06</strain>
    </source>
</reference>
<evidence type="ECO:0000259" key="1">
    <source>
        <dbReference type="Pfam" id="PF04321"/>
    </source>
</evidence>
<dbReference type="EMBL" id="QUZK01000041">
    <property type="protein sequence ID" value="RFF29900.1"/>
    <property type="molecule type" value="Genomic_DNA"/>
</dbReference>
<dbReference type="Gene3D" id="3.40.50.720">
    <property type="entry name" value="NAD(P)-binding Rossmann-like Domain"/>
    <property type="match status" value="1"/>
</dbReference>
<feature type="domain" description="RmlD-like substrate binding" evidence="1">
    <location>
        <begin position="3"/>
        <end position="159"/>
    </location>
</feature>
<dbReference type="GO" id="GO:0005737">
    <property type="term" value="C:cytoplasm"/>
    <property type="evidence" value="ECO:0007669"/>
    <property type="project" value="TreeGrafter"/>
</dbReference>
<sequence length="270" mass="29723">MKRLLIAGCGDLGVRLADRLAGDTWQVHGLRRNTEALPEGIIPVRADLSDPASLVHLDADWDAVVYQATPDAYDEAGYRSAYLDGLANLFDRIRARRLVFVSSTAVYGQESGEWVDEESDTEPARFNGRVLIEAETLARRSAPESVVVRFAGIYGPGRDYLLRKVAAGEARCREQPPQWTNRIHSEDCAGVLEHLLLLDGPAPLYCASDGKPAPRCEVLDWLAGRLHAPAPVRDQSSGGQGKRVSSARLLASGYRLIHPDYRSGYQEMLQ</sequence>
<gene>
    <name evidence="2" type="ORF">DZC52_10710</name>
</gene>
<dbReference type="SUPFAM" id="SSF51735">
    <property type="entry name" value="NAD(P)-binding Rossmann-fold domains"/>
    <property type="match status" value="1"/>
</dbReference>